<keyword evidence="1" id="KW-0812">Transmembrane</keyword>
<reference evidence="2" key="1">
    <citation type="submission" date="2018-10" db="EMBL/GenBank/DDBJ databases">
        <authorList>
            <person name="Plewniak F."/>
        </authorList>
    </citation>
    <scope>NUCLEOTIDE SEQUENCE</scope>
</reference>
<protein>
    <submittedName>
        <fullName evidence="2">Uncharacterized protein</fullName>
    </submittedName>
</protein>
<dbReference type="AlphaFoldDB" id="A0A3P3ZQX7"/>
<accession>A0A3P3ZQX7</accession>
<name>A0A3P3ZQX7_9ZZZZ</name>
<gene>
    <name evidence="2" type="ORF">CARN8_6110009</name>
</gene>
<feature type="transmembrane region" description="Helical" evidence="1">
    <location>
        <begin position="6"/>
        <end position="28"/>
    </location>
</feature>
<evidence type="ECO:0000313" key="2">
    <source>
        <dbReference type="EMBL" id="VAY89323.1"/>
    </source>
</evidence>
<keyword evidence="1" id="KW-1133">Transmembrane helix</keyword>
<proteinExistence type="predicted"/>
<evidence type="ECO:0000256" key="1">
    <source>
        <dbReference type="SAM" id="Phobius"/>
    </source>
</evidence>
<keyword evidence="1" id="KW-0472">Membrane</keyword>
<sequence>MIDLDYGPLAIALPISIAFICPFLYSFFVDNFDKKK</sequence>
<dbReference type="EMBL" id="UOYP01000570">
    <property type="protein sequence ID" value="VAY89323.1"/>
    <property type="molecule type" value="Genomic_DNA"/>
</dbReference>
<organism evidence="2">
    <name type="scientific">mine drainage metagenome</name>
    <dbReference type="NCBI Taxonomy" id="410659"/>
    <lineage>
        <taxon>unclassified sequences</taxon>
        <taxon>metagenomes</taxon>
        <taxon>ecological metagenomes</taxon>
    </lineage>
</organism>